<name>A0AC34R0T2_9BILA</name>
<protein>
    <submittedName>
        <fullName evidence="2">L-asparaginase N-terminal domain-containing protein</fullName>
    </submittedName>
</protein>
<evidence type="ECO:0000313" key="1">
    <source>
        <dbReference type="Proteomes" id="UP000887576"/>
    </source>
</evidence>
<reference evidence="2" key="1">
    <citation type="submission" date="2022-11" db="UniProtKB">
        <authorList>
            <consortium name="WormBaseParasite"/>
        </authorList>
    </citation>
    <scope>IDENTIFICATION</scope>
</reference>
<dbReference type="Proteomes" id="UP000887576">
    <property type="component" value="Unplaced"/>
</dbReference>
<accession>A0AC34R0T2</accession>
<evidence type="ECO:0000313" key="2">
    <source>
        <dbReference type="WBParaSite" id="JU765_v2.g2297.t1"/>
    </source>
</evidence>
<sequence>RRHEYDGKQLPEARVLVLYTGGTVGMRCKESGVYEPEPHYLPLAIREIPPLNDKEYVDEFYGHVKVQPYCLPPVRNTKKRVVYWLVEYEPLLDSSDMTFDDWIRIARDIQKSYHDYDGFVVLQGTDTLAYTAAALSFMMEDLGKPVVITGAQ</sequence>
<proteinExistence type="predicted"/>
<organism evidence="1 2">
    <name type="scientific">Panagrolaimus sp. JU765</name>
    <dbReference type="NCBI Taxonomy" id="591449"/>
    <lineage>
        <taxon>Eukaryota</taxon>
        <taxon>Metazoa</taxon>
        <taxon>Ecdysozoa</taxon>
        <taxon>Nematoda</taxon>
        <taxon>Chromadorea</taxon>
        <taxon>Rhabditida</taxon>
        <taxon>Tylenchina</taxon>
        <taxon>Panagrolaimomorpha</taxon>
        <taxon>Panagrolaimoidea</taxon>
        <taxon>Panagrolaimidae</taxon>
        <taxon>Panagrolaimus</taxon>
    </lineage>
</organism>
<dbReference type="WBParaSite" id="JU765_v2.g2297.t1">
    <property type="protein sequence ID" value="JU765_v2.g2297.t1"/>
    <property type="gene ID" value="JU765_v2.g2297"/>
</dbReference>